<feature type="compositionally biased region" description="Low complexity" evidence="2">
    <location>
        <begin position="212"/>
        <end position="228"/>
    </location>
</feature>
<dbReference type="SUPFAM" id="SSF49562">
    <property type="entry name" value="C2 domain (Calcium/lipid-binding domain, CaLB)"/>
    <property type="match status" value="1"/>
</dbReference>
<dbReference type="InterPro" id="IPR035892">
    <property type="entry name" value="C2_domain_sf"/>
</dbReference>
<sequence length="1174" mass="131217">MFNVDRSSSMGVRVGHSHKRISLLDIRFRYGTMTIFISDTPLSPMGPSSPSQEGLFTDLRLLSLEKQLNIELKVKQGAENMIQSLTSGHRDKKLLQEAQQMLDDSRAKIEFLRMRIMKVRQARQQQHARGDAPPPNGETAGNKDRYEPSLELALEERVEELRHRLRIEAAVVEGAKNVIRLLQSAKVADKKALTEKTASKVTTISKDASSQTTDIESRTSTISTTSKTGKVRRKALDIQLADEQKRKKQENSTVGTPIDTSGQPTTTTDTEESYSSAIDENAKRKSRTVHIDVYCTGSDDECSTDSSEEERSTTAMTVFENEDVKVTHSQAQDNDLPRGFKDNKAFLARTAERRCESFKNAPMRMPSLASSKGYESDDLLSSLYPSQFSSYSALKDLDSTPWSAASSTLALPFIDDYDSAAATSSKDTFSDIDSIVNGGKQTLTSCDSFEYANLSDRDRIRKMDTIWGGNKTEDVNVDKMDKNWRSPQIERKHLLRNRKMREYLEKHEIGWSSDETAAESDDSGTIGWTFLSNKDDPDKEGSSKTKDDKDIVRRDSTIKREINDNNAVSSNVVNRSELIRSDLLIQDDHSDSTTRSDLCSRIYTLREQIGLFGSKSPSPLPSKVPSRVTSPFMTSHGERTDHIVKASIFGSVVGAFRKPGHHIGPVKNPSCSCEHCRRYFEEDDSRERSCSFGELEKRSTSSSNAREQRNIIRPAPTSTGKSRGIQLSLELRRQELPPDSGTAAQLKRELASVQSASPVPVTYTSLQPFRGPLEGRATVPASVSRCAAVTGQLEVRLMGCQDLAEEVPGRTRREHPASPDLRSFVKGVTGRSSSKSYSVKDETSNDIMAVIKLDNQTVAQTSWRPCSQQAWDQRFSIELDKSRELEIGIYWKDWRSLCAVKFLRLEEFIDDVRHGMALQLEPQGLLFAEIKFLNPMISRKPKLQRQRKIFKQQVKNFPRANQMNINVATWGRLLKRSAPSLHNTRNSESPPSGPQPLQIVFDTSIEDKPETPGELPDPEKGGLGGARPLGMATSTSSPVLPRPPEHPPPPPPTVTKKPSMPAPPPPPKLDQESALREFDFLHNEEKGGSQGANLRPLVTEPRPVLIAPPSPRTPSPQPVVEFPEDEVVYELPVSNFDEEFTSEKPQLTPPKDPRPLSDIEQSFFKDFTYMADWC</sequence>
<evidence type="ECO:0000259" key="3">
    <source>
        <dbReference type="PROSITE" id="PS51860"/>
    </source>
</evidence>
<gene>
    <name evidence="4" type="ORF">V1478_016956</name>
</gene>
<reference evidence="4 5" key="1">
    <citation type="journal article" date="2024" name="Ann. Entomol. Soc. Am.">
        <title>Genomic analyses of the southern and eastern yellowjacket wasps (Hymenoptera: Vespidae) reveal evolutionary signatures of social life.</title>
        <authorList>
            <person name="Catto M.A."/>
            <person name="Caine P.B."/>
            <person name="Orr S.E."/>
            <person name="Hunt B.G."/>
            <person name="Goodisman M.A.D."/>
        </authorList>
    </citation>
    <scope>NUCLEOTIDE SEQUENCE [LARGE SCALE GENOMIC DNA]</scope>
    <source>
        <strain evidence="4">233</strain>
        <tissue evidence="4">Head and thorax</tissue>
    </source>
</reference>
<evidence type="ECO:0000313" key="4">
    <source>
        <dbReference type="EMBL" id="KAL2713258.1"/>
    </source>
</evidence>
<dbReference type="Pfam" id="PF00433">
    <property type="entry name" value="Pkinase_C"/>
    <property type="match status" value="1"/>
</dbReference>
<feature type="region of interest" description="Disordered" evidence="2">
    <location>
        <begin position="122"/>
        <end position="144"/>
    </location>
</feature>
<dbReference type="InterPro" id="IPR036274">
    <property type="entry name" value="HR1_rpt_sf"/>
</dbReference>
<dbReference type="EMBL" id="JAUDFV010000158">
    <property type="protein sequence ID" value="KAL2713258.1"/>
    <property type="molecule type" value="Genomic_DNA"/>
</dbReference>
<feature type="region of interest" description="Disordered" evidence="2">
    <location>
        <begin position="210"/>
        <end position="281"/>
    </location>
</feature>
<dbReference type="Gene3D" id="3.30.200.20">
    <property type="entry name" value="Phosphorylase Kinase, domain 1"/>
    <property type="match status" value="1"/>
</dbReference>
<dbReference type="InterPro" id="IPR017892">
    <property type="entry name" value="Pkinase_C"/>
</dbReference>
<dbReference type="InterPro" id="IPR011072">
    <property type="entry name" value="HR1_rho-bd"/>
</dbReference>
<dbReference type="Proteomes" id="UP001607302">
    <property type="component" value="Unassembled WGS sequence"/>
</dbReference>
<feature type="region of interest" description="Disordered" evidence="2">
    <location>
        <begin position="1139"/>
        <end position="1158"/>
    </location>
</feature>
<feature type="compositionally biased region" description="Pro residues" evidence="2">
    <location>
        <begin position="1040"/>
        <end position="1053"/>
    </location>
</feature>
<evidence type="ECO:0000313" key="5">
    <source>
        <dbReference type="Proteomes" id="UP001607302"/>
    </source>
</evidence>
<dbReference type="Pfam" id="PF02185">
    <property type="entry name" value="HR1"/>
    <property type="match status" value="1"/>
</dbReference>
<protein>
    <submittedName>
        <fullName evidence="4">Serine/threonine-protein kinase N-like</fullName>
    </submittedName>
</protein>
<dbReference type="Gene3D" id="1.10.287.160">
    <property type="entry name" value="HR1 repeat"/>
    <property type="match status" value="2"/>
</dbReference>
<keyword evidence="5" id="KW-1185">Reference proteome</keyword>
<evidence type="ECO:0000256" key="2">
    <source>
        <dbReference type="SAM" id="MobiDB-lite"/>
    </source>
</evidence>
<proteinExistence type="predicted"/>
<dbReference type="CDD" id="cd11623">
    <property type="entry name" value="HR1_PKN_2"/>
    <property type="match status" value="1"/>
</dbReference>
<dbReference type="SMART" id="SM00239">
    <property type="entry name" value="C2"/>
    <property type="match status" value="1"/>
</dbReference>
<keyword evidence="1" id="KW-0175">Coiled coil</keyword>
<feature type="compositionally biased region" description="Basic and acidic residues" evidence="2">
    <location>
        <begin position="690"/>
        <end position="699"/>
    </location>
</feature>
<dbReference type="SUPFAM" id="SSF46585">
    <property type="entry name" value="HR1 repeat"/>
    <property type="match status" value="2"/>
</dbReference>
<feature type="region of interest" description="Disordered" evidence="2">
    <location>
        <begin position="513"/>
        <end position="552"/>
    </location>
</feature>
<feature type="compositionally biased region" description="Basic and acidic residues" evidence="2">
    <location>
        <begin position="533"/>
        <end position="552"/>
    </location>
</feature>
<feature type="compositionally biased region" description="Basic and acidic residues" evidence="2">
    <location>
        <begin position="1069"/>
        <end position="1087"/>
    </location>
</feature>
<feature type="domain" description="REM-1" evidence="3">
    <location>
        <begin position="47"/>
        <end position="125"/>
    </location>
</feature>
<name>A0ABD1ZY44_VESSQ</name>
<feature type="region of interest" description="Disordered" evidence="2">
    <location>
        <begin position="690"/>
        <end position="723"/>
    </location>
</feature>
<dbReference type="PROSITE" id="PS51860">
    <property type="entry name" value="REM_1"/>
    <property type="match status" value="1"/>
</dbReference>
<feature type="region of interest" description="Disordered" evidence="2">
    <location>
        <begin position="1006"/>
        <end position="1096"/>
    </location>
</feature>
<organism evidence="4 5">
    <name type="scientific">Vespula squamosa</name>
    <name type="common">Southern yellow jacket</name>
    <name type="synonym">Wasp</name>
    <dbReference type="NCBI Taxonomy" id="30214"/>
    <lineage>
        <taxon>Eukaryota</taxon>
        <taxon>Metazoa</taxon>
        <taxon>Ecdysozoa</taxon>
        <taxon>Arthropoda</taxon>
        <taxon>Hexapoda</taxon>
        <taxon>Insecta</taxon>
        <taxon>Pterygota</taxon>
        <taxon>Neoptera</taxon>
        <taxon>Endopterygota</taxon>
        <taxon>Hymenoptera</taxon>
        <taxon>Apocrita</taxon>
        <taxon>Aculeata</taxon>
        <taxon>Vespoidea</taxon>
        <taxon>Vespidae</taxon>
        <taxon>Vespinae</taxon>
        <taxon>Vespula</taxon>
    </lineage>
</organism>
<comment type="caution">
    <text evidence="4">The sequence shown here is derived from an EMBL/GenBank/DDBJ whole genome shotgun (WGS) entry which is preliminary data.</text>
</comment>
<accession>A0ABD1ZY44</accession>
<dbReference type="SMART" id="SM00742">
    <property type="entry name" value="Hr1"/>
    <property type="match status" value="2"/>
</dbReference>
<dbReference type="InterPro" id="IPR000008">
    <property type="entry name" value="C2_dom"/>
</dbReference>
<feature type="compositionally biased region" description="Low complexity" evidence="2">
    <location>
        <begin position="256"/>
        <end position="276"/>
    </location>
</feature>
<dbReference type="AlphaFoldDB" id="A0ABD1ZY44"/>
<evidence type="ECO:0000256" key="1">
    <source>
        <dbReference type="PROSITE-ProRule" id="PRU01207"/>
    </source>
</evidence>